<dbReference type="EMBL" id="PYLS01000011">
    <property type="protein sequence ID" value="PST81550.1"/>
    <property type="molecule type" value="Genomic_DNA"/>
</dbReference>
<keyword evidence="1" id="KW-0472">Membrane</keyword>
<reference evidence="2 3" key="1">
    <citation type="submission" date="2018-03" db="EMBL/GenBank/DDBJ databases">
        <authorList>
            <person name="Keele B.F."/>
        </authorList>
    </citation>
    <scope>NUCLEOTIDE SEQUENCE [LARGE SCALE GENOMIC DNA]</scope>
    <source>
        <strain evidence="2 3">YL28-9</strain>
    </source>
</reference>
<sequence length="63" mass="7322">MFPFLPNRAAKVEIFSISAKKMFYFFLLFLFSFSHLPFLPNRAAKVANFLASARNILKYFLPA</sequence>
<dbReference type="Proteomes" id="UP000240912">
    <property type="component" value="Unassembled WGS sequence"/>
</dbReference>
<name>A0A2T3HGI0_9SPHI</name>
<feature type="non-terminal residue" evidence="2">
    <location>
        <position position="63"/>
    </location>
</feature>
<protein>
    <submittedName>
        <fullName evidence="2">Uncharacterized protein</fullName>
    </submittedName>
</protein>
<feature type="transmembrane region" description="Helical" evidence="1">
    <location>
        <begin position="21"/>
        <end position="39"/>
    </location>
</feature>
<keyword evidence="3" id="KW-1185">Reference proteome</keyword>
<organism evidence="2 3">
    <name type="scientific">Pedobacter yulinensis</name>
    <dbReference type="NCBI Taxonomy" id="2126353"/>
    <lineage>
        <taxon>Bacteria</taxon>
        <taxon>Pseudomonadati</taxon>
        <taxon>Bacteroidota</taxon>
        <taxon>Sphingobacteriia</taxon>
        <taxon>Sphingobacteriales</taxon>
        <taxon>Sphingobacteriaceae</taxon>
        <taxon>Pedobacter</taxon>
    </lineage>
</organism>
<keyword evidence="1" id="KW-1133">Transmembrane helix</keyword>
<evidence type="ECO:0000313" key="3">
    <source>
        <dbReference type="Proteomes" id="UP000240912"/>
    </source>
</evidence>
<evidence type="ECO:0000313" key="2">
    <source>
        <dbReference type="EMBL" id="PST81550.1"/>
    </source>
</evidence>
<proteinExistence type="predicted"/>
<evidence type="ECO:0000256" key="1">
    <source>
        <dbReference type="SAM" id="Phobius"/>
    </source>
</evidence>
<gene>
    <name evidence="2" type="ORF">C7T94_19190</name>
</gene>
<keyword evidence="1" id="KW-0812">Transmembrane</keyword>
<dbReference type="AlphaFoldDB" id="A0A2T3HGI0"/>
<comment type="caution">
    <text evidence="2">The sequence shown here is derived from an EMBL/GenBank/DDBJ whole genome shotgun (WGS) entry which is preliminary data.</text>
</comment>
<accession>A0A2T3HGI0</accession>